<dbReference type="AlphaFoldDB" id="A0A2S0MZ44"/>
<feature type="transmembrane region" description="Helical" evidence="1">
    <location>
        <begin position="45"/>
        <end position="69"/>
    </location>
</feature>
<protein>
    <submittedName>
        <fullName evidence="2">Uncharacterized protein</fullName>
    </submittedName>
</protein>
<evidence type="ECO:0000313" key="2">
    <source>
        <dbReference type="EMBL" id="AVO40963.1"/>
    </source>
</evidence>
<keyword evidence="1" id="KW-0472">Membrane</keyword>
<dbReference type="OrthoDB" id="1122739at2"/>
<keyword evidence="3" id="KW-1185">Reference proteome</keyword>
<name>A0A2S0MZ44_9BURK</name>
<dbReference type="KEGG" id="simp:C6571_06370"/>
<dbReference type="Proteomes" id="UP000239326">
    <property type="component" value="Chromosome"/>
</dbReference>
<sequence length="140" mass="15011">MKPMLQRNPWLRGASVFAVLFGLLTLKEGGTVLFGGAAARSAAGAYVPFVLWFNFVAGFAYVAAGIALWRRLGWAAWLALCIGLVTGLVFAAFGIHVLTGGAYEMRTVGAMALRTVVWLGISALALRLRPARAVRLETTR</sequence>
<keyword evidence="1" id="KW-1133">Transmembrane helix</keyword>
<reference evidence="2 3" key="1">
    <citation type="submission" date="2018-03" db="EMBL/GenBank/DDBJ databases">
        <title>Genome sequencing of Simplicispira sp.</title>
        <authorList>
            <person name="Kim S.-J."/>
            <person name="Heo J."/>
            <person name="Kwon S.-W."/>
        </authorList>
    </citation>
    <scope>NUCLEOTIDE SEQUENCE [LARGE SCALE GENOMIC DNA]</scope>
    <source>
        <strain evidence="2 3">SC1-8</strain>
    </source>
</reference>
<accession>A0A2S0MZ44</accession>
<feature type="transmembrane region" description="Helical" evidence="1">
    <location>
        <begin position="76"/>
        <end position="95"/>
    </location>
</feature>
<evidence type="ECO:0000313" key="3">
    <source>
        <dbReference type="Proteomes" id="UP000239326"/>
    </source>
</evidence>
<proteinExistence type="predicted"/>
<dbReference type="RefSeq" id="WP_106445949.1">
    <property type="nucleotide sequence ID" value="NZ_CP027669.1"/>
</dbReference>
<dbReference type="EMBL" id="CP027669">
    <property type="protein sequence ID" value="AVO40963.1"/>
    <property type="molecule type" value="Genomic_DNA"/>
</dbReference>
<feature type="transmembrane region" description="Helical" evidence="1">
    <location>
        <begin position="107"/>
        <end position="126"/>
    </location>
</feature>
<organism evidence="2 3">
    <name type="scientific">Simplicispira suum</name>
    <dbReference type="NCBI Taxonomy" id="2109915"/>
    <lineage>
        <taxon>Bacteria</taxon>
        <taxon>Pseudomonadati</taxon>
        <taxon>Pseudomonadota</taxon>
        <taxon>Betaproteobacteria</taxon>
        <taxon>Burkholderiales</taxon>
        <taxon>Comamonadaceae</taxon>
        <taxon>Simplicispira</taxon>
    </lineage>
</organism>
<gene>
    <name evidence="2" type="ORF">C6571_06370</name>
</gene>
<evidence type="ECO:0000256" key="1">
    <source>
        <dbReference type="SAM" id="Phobius"/>
    </source>
</evidence>
<keyword evidence="1" id="KW-0812">Transmembrane</keyword>